<evidence type="ECO:0000313" key="3">
    <source>
        <dbReference type="Proteomes" id="UP000658131"/>
    </source>
</evidence>
<protein>
    <submittedName>
        <fullName evidence="2">Uncharacterized protein</fullName>
    </submittedName>
</protein>
<comment type="caution">
    <text evidence="2">The sequence shown here is derived from an EMBL/GenBank/DDBJ whole genome shotgun (WGS) entry which is preliminary data.</text>
</comment>
<name>A0ABR7NJB9_9FIRM</name>
<accession>A0ABR7NJB9</accession>
<proteinExistence type="predicted"/>
<sequence>MAFEKIGKVLGNIASTTAKKAGEQVQITKLGIDRAGLEKQIEGVYAAIGRYCYSKAKAGESLPEEMLDYCRDIDLLYQQIEEIDEEISQHKSERDAAEYTVSSGLSGGAEQPLSFDASFEPAREEAPAQDGAQEETVESATAALDEADGK</sequence>
<feature type="compositionally biased region" description="Basic and acidic residues" evidence="1">
    <location>
        <begin position="87"/>
        <end position="97"/>
    </location>
</feature>
<gene>
    <name evidence="2" type="ORF">H8717_08305</name>
</gene>
<organism evidence="2 3">
    <name type="scientific">Yanshouia hominis</name>
    <dbReference type="NCBI Taxonomy" id="2763673"/>
    <lineage>
        <taxon>Bacteria</taxon>
        <taxon>Bacillati</taxon>
        <taxon>Bacillota</taxon>
        <taxon>Clostridia</taxon>
        <taxon>Eubacteriales</taxon>
        <taxon>Oscillospiraceae</taxon>
        <taxon>Yanshouia</taxon>
    </lineage>
</organism>
<feature type="region of interest" description="Disordered" evidence="1">
    <location>
        <begin position="87"/>
        <end position="150"/>
    </location>
</feature>
<keyword evidence="3" id="KW-1185">Reference proteome</keyword>
<dbReference type="Proteomes" id="UP000658131">
    <property type="component" value="Unassembled WGS sequence"/>
</dbReference>
<evidence type="ECO:0000313" key="2">
    <source>
        <dbReference type="EMBL" id="MBC8576404.1"/>
    </source>
</evidence>
<evidence type="ECO:0000256" key="1">
    <source>
        <dbReference type="SAM" id="MobiDB-lite"/>
    </source>
</evidence>
<dbReference type="RefSeq" id="WP_262399936.1">
    <property type="nucleotide sequence ID" value="NZ_JACRTB010000011.1"/>
</dbReference>
<dbReference type="EMBL" id="JACRTB010000011">
    <property type="protein sequence ID" value="MBC8576404.1"/>
    <property type="molecule type" value="Genomic_DNA"/>
</dbReference>
<reference evidence="2 3" key="1">
    <citation type="submission" date="2020-08" db="EMBL/GenBank/DDBJ databases">
        <title>Genome public.</title>
        <authorList>
            <person name="Liu C."/>
            <person name="Sun Q."/>
        </authorList>
    </citation>
    <scope>NUCLEOTIDE SEQUENCE [LARGE SCALE GENOMIC DNA]</scope>
    <source>
        <strain evidence="2 3">BX1</strain>
    </source>
</reference>